<dbReference type="EMBL" id="ML978159">
    <property type="protein sequence ID" value="KAF2034958.1"/>
    <property type="molecule type" value="Genomic_DNA"/>
</dbReference>
<protein>
    <recommendedName>
        <fullName evidence="2">Heterokaryon incompatibility domain-containing protein</fullName>
    </recommendedName>
</protein>
<feature type="domain" description="Heterokaryon incompatibility" evidence="2">
    <location>
        <begin position="40"/>
        <end position="110"/>
    </location>
</feature>
<organism evidence="3 4">
    <name type="scientific">Setomelanomma holmii</name>
    <dbReference type="NCBI Taxonomy" id="210430"/>
    <lineage>
        <taxon>Eukaryota</taxon>
        <taxon>Fungi</taxon>
        <taxon>Dikarya</taxon>
        <taxon>Ascomycota</taxon>
        <taxon>Pezizomycotina</taxon>
        <taxon>Dothideomycetes</taxon>
        <taxon>Pleosporomycetidae</taxon>
        <taxon>Pleosporales</taxon>
        <taxon>Pleosporineae</taxon>
        <taxon>Phaeosphaeriaceae</taxon>
        <taxon>Setomelanomma</taxon>
    </lineage>
</organism>
<dbReference type="PANTHER" id="PTHR24148">
    <property type="entry name" value="ANKYRIN REPEAT DOMAIN-CONTAINING PROTEIN 39 HOMOLOG-RELATED"/>
    <property type="match status" value="1"/>
</dbReference>
<feature type="non-terminal residue" evidence="3">
    <location>
        <position position="1"/>
    </location>
</feature>
<proteinExistence type="predicted"/>
<keyword evidence="4" id="KW-1185">Reference proteome</keyword>
<gene>
    <name evidence="3" type="ORF">EK21DRAFT_55245</name>
</gene>
<dbReference type="InterPro" id="IPR052895">
    <property type="entry name" value="HetReg/Transcr_Mod"/>
</dbReference>
<keyword evidence="1" id="KW-0472">Membrane</keyword>
<dbReference type="Pfam" id="PF06985">
    <property type="entry name" value="HET"/>
    <property type="match status" value="1"/>
</dbReference>
<dbReference type="PANTHER" id="PTHR24148:SF64">
    <property type="entry name" value="HETEROKARYON INCOMPATIBILITY DOMAIN-CONTAINING PROTEIN"/>
    <property type="match status" value="1"/>
</dbReference>
<name>A0A9P4HI12_9PLEO</name>
<dbReference type="Proteomes" id="UP000799777">
    <property type="component" value="Unassembled WGS sequence"/>
</dbReference>
<evidence type="ECO:0000256" key="1">
    <source>
        <dbReference type="SAM" id="Phobius"/>
    </source>
</evidence>
<dbReference type="OrthoDB" id="5386682at2759"/>
<evidence type="ECO:0000313" key="3">
    <source>
        <dbReference type="EMBL" id="KAF2034958.1"/>
    </source>
</evidence>
<comment type="caution">
    <text evidence="3">The sequence shown here is derived from an EMBL/GenBank/DDBJ whole genome shotgun (WGS) entry which is preliminary data.</text>
</comment>
<dbReference type="InterPro" id="IPR010730">
    <property type="entry name" value="HET"/>
</dbReference>
<keyword evidence="1" id="KW-1133">Transmembrane helix</keyword>
<sequence>YHPLDVRRRQFRLLHLHSATVDAPLCCHLSISSLDSVCDYEALSYVWGSASDKYFVSCNGEDIEIGQNLFYALKNLRPPEGEPDRVLWIDDLCICQEDLAEKSIQVAMMLKSMQKLVAALYTLANTGMATMIRWSPLKD</sequence>
<feature type="transmembrane region" description="Helical" evidence="1">
    <location>
        <begin position="116"/>
        <end position="134"/>
    </location>
</feature>
<reference evidence="3" key="1">
    <citation type="journal article" date="2020" name="Stud. Mycol.">
        <title>101 Dothideomycetes genomes: a test case for predicting lifestyles and emergence of pathogens.</title>
        <authorList>
            <person name="Haridas S."/>
            <person name="Albert R."/>
            <person name="Binder M."/>
            <person name="Bloem J."/>
            <person name="Labutti K."/>
            <person name="Salamov A."/>
            <person name="Andreopoulos B."/>
            <person name="Baker S."/>
            <person name="Barry K."/>
            <person name="Bills G."/>
            <person name="Bluhm B."/>
            <person name="Cannon C."/>
            <person name="Castanera R."/>
            <person name="Culley D."/>
            <person name="Daum C."/>
            <person name="Ezra D."/>
            <person name="Gonzalez J."/>
            <person name="Henrissat B."/>
            <person name="Kuo A."/>
            <person name="Liang C."/>
            <person name="Lipzen A."/>
            <person name="Lutzoni F."/>
            <person name="Magnuson J."/>
            <person name="Mondo S."/>
            <person name="Nolan M."/>
            <person name="Ohm R."/>
            <person name="Pangilinan J."/>
            <person name="Park H.-J."/>
            <person name="Ramirez L."/>
            <person name="Alfaro M."/>
            <person name="Sun H."/>
            <person name="Tritt A."/>
            <person name="Yoshinaga Y."/>
            <person name="Zwiers L.-H."/>
            <person name="Turgeon B."/>
            <person name="Goodwin S."/>
            <person name="Spatafora J."/>
            <person name="Crous P."/>
            <person name="Grigoriev I."/>
        </authorList>
    </citation>
    <scope>NUCLEOTIDE SEQUENCE</scope>
    <source>
        <strain evidence="3">CBS 110217</strain>
    </source>
</reference>
<accession>A0A9P4HI12</accession>
<keyword evidence="1" id="KW-0812">Transmembrane</keyword>
<dbReference type="AlphaFoldDB" id="A0A9P4HI12"/>
<evidence type="ECO:0000259" key="2">
    <source>
        <dbReference type="Pfam" id="PF06985"/>
    </source>
</evidence>
<evidence type="ECO:0000313" key="4">
    <source>
        <dbReference type="Proteomes" id="UP000799777"/>
    </source>
</evidence>